<dbReference type="PANTHER" id="PTHR31286">
    <property type="entry name" value="GLYCINE-RICH CELL WALL STRUCTURAL PROTEIN 1.8-LIKE"/>
    <property type="match status" value="1"/>
</dbReference>
<evidence type="ECO:0000259" key="2">
    <source>
        <dbReference type="Pfam" id="PF14111"/>
    </source>
</evidence>
<dbReference type="OMA" id="IWARIMH"/>
<dbReference type="AlphaFoldDB" id="A0A7N2RCH7"/>
<protein>
    <recommendedName>
        <fullName evidence="6">CCHC-type domain-containing protein</fullName>
    </recommendedName>
</protein>
<dbReference type="InterPro" id="IPR025836">
    <property type="entry name" value="Zn_knuckle_CX2CX4HX4C"/>
</dbReference>
<reference evidence="4" key="2">
    <citation type="submission" date="2021-01" db="UniProtKB">
        <authorList>
            <consortium name="EnsemblPlants"/>
        </authorList>
    </citation>
    <scope>IDENTIFICATION</scope>
</reference>
<accession>A0A7N2RCH7</accession>
<evidence type="ECO:0000313" key="5">
    <source>
        <dbReference type="Proteomes" id="UP000594261"/>
    </source>
</evidence>
<dbReference type="Pfam" id="PF14111">
    <property type="entry name" value="DUF4283"/>
    <property type="match status" value="1"/>
</dbReference>
<dbReference type="Proteomes" id="UP000594261">
    <property type="component" value="Chromosome 10"/>
</dbReference>
<feature type="domain" description="DUF4283" evidence="2">
    <location>
        <begin position="61"/>
        <end position="142"/>
    </location>
</feature>
<evidence type="ECO:0008006" key="6">
    <source>
        <dbReference type="Google" id="ProtNLM"/>
    </source>
</evidence>
<dbReference type="InterPro" id="IPR025558">
    <property type="entry name" value="DUF4283"/>
</dbReference>
<reference evidence="4 5" key="1">
    <citation type="journal article" date="2016" name="G3 (Bethesda)">
        <title>First Draft Assembly and Annotation of the Genome of a California Endemic Oak Quercus lobata Nee (Fagaceae).</title>
        <authorList>
            <person name="Sork V.L."/>
            <person name="Fitz-Gibbon S.T."/>
            <person name="Puiu D."/>
            <person name="Crepeau M."/>
            <person name="Gugger P.F."/>
            <person name="Sherman R."/>
            <person name="Stevens K."/>
            <person name="Langley C.H."/>
            <person name="Pellegrini M."/>
            <person name="Salzberg S.L."/>
        </authorList>
    </citation>
    <scope>NUCLEOTIDE SEQUENCE [LARGE SCALE GENOMIC DNA]</scope>
    <source>
        <strain evidence="4 5">cv. SW786</strain>
    </source>
</reference>
<dbReference type="PANTHER" id="PTHR31286:SF178">
    <property type="entry name" value="DUF4283 DOMAIN-CONTAINING PROTEIN"/>
    <property type="match status" value="1"/>
</dbReference>
<proteinExistence type="predicted"/>
<evidence type="ECO:0000256" key="1">
    <source>
        <dbReference type="SAM" id="MobiDB-lite"/>
    </source>
</evidence>
<keyword evidence="5" id="KW-1185">Reference proteome</keyword>
<dbReference type="EMBL" id="LRBV02000010">
    <property type="status" value="NOT_ANNOTATED_CDS"/>
    <property type="molecule type" value="Genomic_DNA"/>
</dbReference>
<dbReference type="EnsemblPlants" id="QL10p056378:mrna">
    <property type="protein sequence ID" value="QL10p056378:mrna:CDS:1"/>
    <property type="gene ID" value="QL10p056378"/>
</dbReference>
<dbReference type="InParanoid" id="A0A7N2RCH7"/>
<feature type="region of interest" description="Disordered" evidence="1">
    <location>
        <begin position="1"/>
        <end position="39"/>
    </location>
</feature>
<dbReference type="Gramene" id="QL10p056378:mrna">
    <property type="protein sequence ID" value="QL10p056378:mrna:CDS:1"/>
    <property type="gene ID" value="QL10p056378"/>
</dbReference>
<dbReference type="InterPro" id="IPR040256">
    <property type="entry name" value="At4g02000-like"/>
</dbReference>
<sequence length="267" mass="31263">MDDPILSREFGWTESSESDVSDVPFASDVDSDLQSSEEDEVPFARHGPLLEADLEELCMQCEFWGHCAIGFILDYRRFSVSHLQHLISVAWRIRGAVKVVGRDSSFYILHFEYLEDLNHMCSEGPWSVDGALLVLEKWRPNLVISNLQVNYIAVWVQFHGLPVEYQYPELAERMGQCMGVFEKLDWEDRLPCNIRFMRARVRIDPWLPMVTGFMLRLDDGSRVWIQCRYERIHKLCIKCGIIGHTRGQCTHNMDDIEMMLVRQRFRI</sequence>
<organism evidence="4 5">
    <name type="scientific">Quercus lobata</name>
    <name type="common">Valley oak</name>
    <dbReference type="NCBI Taxonomy" id="97700"/>
    <lineage>
        <taxon>Eukaryota</taxon>
        <taxon>Viridiplantae</taxon>
        <taxon>Streptophyta</taxon>
        <taxon>Embryophyta</taxon>
        <taxon>Tracheophyta</taxon>
        <taxon>Spermatophyta</taxon>
        <taxon>Magnoliopsida</taxon>
        <taxon>eudicotyledons</taxon>
        <taxon>Gunneridae</taxon>
        <taxon>Pentapetalae</taxon>
        <taxon>rosids</taxon>
        <taxon>fabids</taxon>
        <taxon>Fagales</taxon>
        <taxon>Fagaceae</taxon>
        <taxon>Quercus</taxon>
    </lineage>
</organism>
<feature type="compositionally biased region" description="Acidic residues" evidence="1">
    <location>
        <begin position="29"/>
        <end position="39"/>
    </location>
</feature>
<feature type="domain" description="Zinc knuckle CX2CX4HX4C" evidence="3">
    <location>
        <begin position="216"/>
        <end position="250"/>
    </location>
</feature>
<name>A0A7N2RCH7_QUELO</name>
<evidence type="ECO:0000259" key="3">
    <source>
        <dbReference type="Pfam" id="PF14392"/>
    </source>
</evidence>
<evidence type="ECO:0000313" key="4">
    <source>
        <dbReference type="EnsemblPlants" id="QL10p056378:mrna:CDS:1"/>
    </source>
</evidence>
<dbReference type="Pfam" id="PF14392">
    <property type="entry name" value="zf-CCHC_4"/>
    <property type="match status" value="1"/>
</dbReference>